<evidence type="ECO:0000256" key="2">
    <source>
        <dbReference type="ARBA" id="ARBA00022448"/>
    </source>
</evidence>
<dbReference type="PANTHER" id="PTHR15858:SF0">
    <property type="entry name" value="IMMEDIATE EARLY RESPONSE 3-INTERACTING PROTEIN 1"/>
    <property type="match status" value="1"/>
</dbReference>
<keyword evidence="3 8" id="KW-0812">Transmembrane</keyword>
<dbReference type="Proteomes" id="UP000237347">
    <property type="component" value="Unassembled WGS sequence"/>
</dbReference>
<evidence type="ECO:0000256" key="1">
    <source>
        <dbReference type="ARBA" id="ARBA00004370"/>
    </source>
</evidence>
<comment type="subcellular location">
    <subcellularLocation>
        <location evidence="1">Membrane</location>
    </subcellularLocation>
</comment>
<gene>
    <name evidence="9" type="primary">ier3ip1_0</name>
    <name evidence="9" type="ORF">CFP56_025804</name>
</gene>
<evidence type="ECO:0000313" key="9">
    <source>
        <dbReference type="EMBL" id="KAK7833132.1"/>
    </source>
</evidence>
<feature type="transmembrane region" description="Helical" evidence="8">
    <location>
        <begin position="117"/>
        <end position="135"/>
    </location>
</feature>
<evidence type="ECO:0000256" key="4">
    <source>
        <dbReference type="ARBA" id="ARBA00022927"/>
    </source>
</evidence>
<dbReference type="EMBL" id="PKMF04000411">
    <property type="protein sequence ID" value="KAK7833132.1"/>
    <property type="molecule type" value="Genomic_DNA"/>
</dbReference>
<evidence type="ECO:0000313" key="10">
    <source>
        <dbReference type="Proteomes" id="UP000237347"/>
    </source>
</evidence>
<accession>A0AAW0K1J6</accession>
<keyword evidence="6 8" id="KW-0472">Membrane</keyword>
<sequence>MKPWIARVYRVVNIGVFVLFGSGTGRLRAMIADILIERISGKQLYLSTLWHWTKITMMHEMGLWTLLEACLLFANALAILNEDRFLARRGWTLAEIPGSGRNSLKGQIIGLIHACQFFRLPLIILNIIVIVLKLFTG</sequence>
<feature type="transmembrane region" description="Helical" evidence="8">
    <location>
        <begin position="61"/>
        <end position="80"/>
    </location>
</feature>
<keyword evidence="10" id="KW-1185">Reference proteome</keyword>
<comment type="similarity">
    <text evidence="7">Belongs to the YOS1 family.</text>
</comment>
<evidence type="ECO:0000256" key="6">
    <source>
        <dbReference type="ARBA" id="ARBA00023136"/>
    </source>
</evidence>
<keyword evidence="4" id="KW-0653">Protein transport</keyword>
<keyword evidence="5 8" id="KW-1133">Transmembrane helix</keyword>
<evidence type="ECO:0000256" key="5">
    <source>
        <dbReference type="ARBA" id="ARBA00022989"/>
    </source>
</evidence>
<dbReference type="GO" id="GO:0030134">
    <property type="term" value="C:COPII-coated ER to Golgi transport vesicle"/>
    <property type="evidence" value="ECO:0007669"/>
    <property type="project" value="TreeGrafter"/>
</dbReference>
<evidence type="ECO:0000256" key="8">
    <source>
        <dbReference type="SAM" id="Phobius"/>
    </source>
</evidence>
<dbReference type="GO" id="GO:0005789">
    <property type="term" value="C:endoplasmic reticulum membrane"/>
    <property type="evidence" value="ECO:0007669"/>
    <property type="project" value="TreeGrafter"/>
</dbReference>
<dbReference type="GO" id="GO:0015031">
    <property type="term" value="P:protein transport"/>
    <property type="evidence" value="ECO:0007669"/>
    <property type="project" value="UniProtKB-KW"/>
</dbReference>
<dbReference type="Pfam" id="PF08571">
    <property type="entry name" value="Yos1"/>
    <property type="match status" value="1"/>
</dbReference>
<keyword evidence="2" id="KW-0813">Transport</keyword>
<organism evidence="9 10">
    <name type="scientific">Quercus suber</name>
    <name type="common">Cork oak</name>
    <dbReference type="NCBI Taxonomy" id="58331"/>
    <lineage>
        <taxon>Eukaryota</taxon>
        <taxon>Viridiplantae</taxon>
        <taxon>Streptophyta</taxon>
        <taxon>Embryophyta</taxon>
        <taxon>Tracheophyta</taxon>
        <taxon>Spermatophyta</taxon>
        <taxon>Magnoliopsida</taxon>
        <taxon>eudicotyledons</taxon>
        <taxon>Gunneridae</taxon>
        <taxon>Pentapetalae</taxon>
        <taxon>rosids</taxon>
        <taxon>fabids</taxon>
        <taxon>Fagales</taxon>
        <taxon>Fagaceae</taxon>
        <taxon>Quercus</taxon>
    </lineage>
</organism>
<dbReference type="AlphaFoldDB" id="A0AAW0K1J6"/>
<dbReference type="GO" id="GO:0006888">
    <property type="term" value="P:endoplasmic reticulum to Golgi vesicle-mediated transport"/>
    <property type="evidence" value="ECO:0007669"/>
    <property type="project" value="TreeGrafter"/>
</dbReference>
<comment type="caution">
    <text evidence="9">The sequence shown here is derived from an EMBL/GenBank/DDBJ whole genome shotgun (WGS) entry which is preliminary data.</text>
</comment>
<evidence type="ECO:0000256" key="3">
    <source>
        <dbReference type="ARBA" id="ARBA00022692"/>
    </source>
</evidence>
<reference evidence="9 10" key="1">
    <citation type="journal article" date="2018" name="Sci. Data">
        <title>The draft genome sequence of cork oak.</title>
        <authorList>
            <person name="Ramos A.M."/>
            <person name="Usie A."/>
            <person name="Barbosa P."/>
            <person name="Barros P.M."/>
            <person name="Capote T."/>
            <person name="Chaves I."/>
            <person name="Simoes F."/>
            <person name="Abreu I."/>
            <person name="Carrasquinho I."/>
            <person name="Faro C."/>
            <person name="Guimaraes J.B."/>
            <person name="Mendonca D."/>
            <person name="Nobrega F."/>
            <person name="Rodrigues L."/>
            <person name="Saibo N.J.M."/>
            <person name="Varela M.C."/>
            <person name="Egas C."/>
            <person name="Matos J."/>
            <person name="Miguel C.M."/>
            <person name="Oliveira M.M."/>
            <person name="Ricardo C.P."/>
            <person name="Goncalves S."/>
        </authorList>
    </citation>
    <scope>NUCLEOTIDE SEQUENCE [LARGE SCALE GENOMIC DNA]</scope>
    <source>
        <strain evidence="10">cv. HL8</strain>
    </source>
</reference>
<name>A0AAW0K1J6_QUESU</name>
<dbReference type="GO" id="GO:0000139">
    <property type="term" value="C:Golgi membrane"/>
    <property type="evidence" value="ECO:0007669"/>
    <property type="project" value="TreeGrafter"/>
</dbReference>
<dbReference type="InterPro" id="IPR013880">
    <property type="entry name" value="Yos1"/>
</dbReference>
<proteinExistence type="inferred from homology"/>
<protein>
    <submittedName>
        <fullName evidence="9">Immediate early response 3-interacting protein 1</fullName>
    </submittedName>
</protein>
<dbReference type="PANTHER" id="PTHR15858">
    <property type="entry name" value="IMMEDIATE EARLY RESPONSE 3-INTERACTING PROTEIN 1"/>
    <property type="match status" value="1"/>
</dbReference>
<evidence type="ECO:0000256" key="7">
    <source>
        <dbReference type="ARBA" id="ARBA00024203"/>
    </source>
</evidence>